<feature type="region of interest" description="Disordered" evidence="1">
    <location>
        <begin position="83"/>
        <end position="103"/>
    </location>
</feature>
<dbReference type="Gramene" id="Psat05G0239800-T1">
    <property type="protein sequence ID" value="KAI5405608.1"/>
    <property type="gene ID" value="KIW84_052398"/>
</dbReference>
<sequence>MNLCSQVKSHPQSSESGNAESYTQPKPIDYDTLMIEVVEGINAKGKVYELSLDGSMCARASTSRSKKYSDYADIVRDLDEDELSVGNATHESNANNGRDAYHE</sequence>
<organism evidence="2 3">
    <name type="scientific">Pisum sativum</name>
    <name type="common">Garden pea</name>
    <name type="synonym">Lathyrus oleraceus</name>
    <dbReference type="NCBI Taxonomy" id="3888"/>
    <lineage>
        <taxon>Eukaryota</taxon>
        <taxon>Viridiplantae</taxon>
        <taxon>Streptophyta</taxon>
        <taxon>Embryophyta</taxon>
        <taxon>Tracheophyta</taxon>
        <taxon>Spermatophyta</taxon>
        <taxon>Magnoliopsida</taxon>
        <taxon>eudicotyledons</taxon>
        <taxon>Gunneridae</taxon>
        <taxon>Pentapetalae</taxon>
        <taxon>rosids</taxon>
        <taxon>fabids</taxon>
        <taxon>Fabales</taxon>
        <taxon>Fabaceae</taxon>
        <taxon>Papilionoideae</taxon>
        <taxon>50 kb inversion clade</taxon>
        <taxon>NPAAA clade</taxon>
        <taxon>Hologalegina</taxon>
        <taxon>IRL clade</taxon>
        <taxon>Fabeae</taxon>
        <taxon>Lathyrus</taxon>
    </lineage>
</organism>
<evidence type="ECO:0000256" key="1">
    <source>
        <dbReference type="SAM" id="MobiDB-lite"/>
    </source>
</evidence>
<keyword evidence="3" id="KW-1185">Reference proteome</keyword>
<feature type="compositionally biased region" description="Polar residues" evidence="1">
    <location>
        <begin position="86"/>
        <end position="96"/>
    </location>
</feature>
<name>A0A9D5AEV1_PEA</name>
<dbReference type="EMBL" id="JAMSHJ010000005">
    <property type="protein sequence ID" value="KAI5405608.1"/>
    <property type="molecule type" value="Genomic_DNA"/>
</dbReference>
<feature type="region of interest" description="Disordered" evidence="1">
    <location>
        <begin position="1"/>
        <end position="26"/>
    </location>
</feature>
<accession>A0A9D5AEV1</accession>
<reference evidence="2 3" key="1">
    <citation type="journal article" date="2022" name="Nat. Genet.">
        <title>Improved pea reference genome and pan-genome highlight genomic features and evolutionary characteristics.</title>
        <authorList>
            <person name="Yang T."/>
            <person name="Liu R."/>
            <person name="Luo Y."/>
            <person name="Hu S."/>
            <person name="Wang D."/>
            <person name="Wang C."/>
            <person name="Pandey M.K."/>
            <person name="Ge S."/>
            <person name="Xu Q."/>
            <person name="Li N."/>
            <person name="Li G."/>
            <person name="Huang Y."/>
            <person name="Saxena R.K."/>
            <person name="Ji Y."/>
            <person name="Li M."/>
            <person name="Yan X."/>
            <person name="He Y."/>
            <person name="Liu Y."/>
            <person name="Wang X."/>
            <person name="Xiang C."/>
            <person name="Varshney R.K."/>
            <person name="Ding H."/>
            <person name="Gao S."/>
            <person name="Zong X."/>
        </authorList>
    </citation>
    <scope>NUCLEOTIDE SEQUENCE [LARGE SCALE GENOMIC DNA]</scope>
    <source>
        <strain evidence="2 3">cv. Zhongwan 6</strain>
    </source>
</reference>
<dbReference type="Proteomes" id="UP001058974">
    <property type="component" value="Chromosome 5"/>
</dbReference>
<comment type="caution">
    <text evidence="2">The sequence shown here is derived from an EMBL/GenBank/DDBJ whole genome shotgun (WGS) entry which is preliminary data.</text>
</comment>
<dbReference type="AlphaFoldDB" id="A0A9D5AEV1"/>
<evidence type="ECO:0000313" key="2">
    <source>
        <dbReference type="EMBL" id="KAI5405608.1"/>
    </source>
</evidence>
<protein>
    <submittedName>
        <fullName evidence="2">Uncharacterized protein</fullName>
    </submittedName>
</protein>
<gene>
    <name evidence="2" type="ORF">KIW84_052398</name>
</gene>
<proteinExistence type="predicted"/>
<feature type="compositionally biased region" description="Polar residues" evidence="1">
    <location>
        <begin position="1"/>
        <end position="24"/>
    </location>
</feature>
<evidence type="ECO:0000313" key="3">
    <source>
        <dbReference type="Proteomes" id="UP001058974"/>
    </source>
</evidence>